<keyword evidence="4" id="KW-1185">Reference proteome</keyword>
<keyword evidence="2" id="KW-1133">Transmembrane helix</keyword>
<keyword evidence="2" id="KW-0812">Transmembrane</keyword>
<comment type="caution">
    <text evidence="3">The sequence shown here is derived from an EMBL/GenBank/DDBJ whole genome shotgun (WGS) entry which is preliminary data.</text>
</comment>
<sequence length="542" mass="59933">MVFFLKFVTLGVNITAIYYAFLTYRSGGEKDWQFEMPCRIAVWAEFLGLNVCMLAFLYKFIFVVGAAVNELRAPYKFTYKRNLEFCGAVWTWYTAAMKLEFNLLYCVRYINPARVTSRLRKATIWTYSKFGVNRKKQAEGQNVGRGNIFTCCLGCVSLLGWLTVLVLTAASVMAVILKLLQLRFVGSIHIRDWGIPELLLFAQFLVNVACLDTKERGKLEGKLELLFAGADAEEQDGEAAMRALVDHLALLVLRYHYSMLTAVAILHCVTSADVSFLYIHDQIEENLPREVPMPAPLAKPAKKVSDHSSNSEQSSKRSSGGGVLFNIGAWISGGFWARSSGGGSQRSNDNRGSGGGNPPAHSSRASSIYNGPAGFPEAPPVQPRQYNNPAYNGGRGVPHVFHARTDFHQDVQYTAEPFVGMQMDAEPAPPQKQKQPRKKWSTSDSGQKPQSKPRERSFPPPEPSAPPAPQSQPGGFNVNMGANVNFGANVNMGANMNPGMGAPYPNTPHAYTQGYGANFVNDQYAQRYPGWDSQSYQPYGMR</sequence>
<dbReference type="EMBL" id="LSYV01000004">
    <property type="protein sequence ID" value="KXZ54982.1"/>
    <property type="molecule type" value="Genomic_DNA"/>
</dbReference>
<dbReference type="Proteomes" id="UP000075714">
    <property type="component" value="Unassembled WGS sequence"/>
</dbReference>
<feature type="region of interest" description="Disordered" evidence="1">
    <location>
        <begin position="423"/>
        <end position="480"/>
    </location>
</feature>
<dbReference type="OrthoDB" id="533064at2759"/>
<feature type="compositionally biased region" description="Low complexity" evidence="1">
    <location>
        <begin position="308"/>
        <end position="318"/>
    </location>
</feature>
<feature type="region of interest" description="Disordered" evidence="1">
    <location>
        <begin position="290"/>
        <end position="320"/>
    </location>
</feature>
<reference evidence="4" key="1">
    <citation type="journal article" date="2016" name="Nat. Commun.">
        <title>The Gonium pectorale genome demonstrates co-option of cell cycle regulation during the evolution of multicellularity.</title>
        <authorList>
            <person name="Hanschen E.R."/>
            <person name="Marriage T.N."/>
            <person name="Ferris P.J."/>
            <person name="Hamaji T."/>
            <person name="Toyoda A."/>
            <person name="Fujiyama A."/>
            <person name="Neme R."/>
            <person name="Noguchi H."/>
            <person name="Minakuchi Y."/>
            <person name="Suzuki M."/>
            <person name="Kawai-Toyooka H."/>
            <person name="Smith D.R."/>
            <person name="Sparks H."/>
            <person name="Anderson J."/>
            <person name="Bakaric R."/>
            <person name="Luria V."/>
            <person name="Karger A."/>
            <person name="Kirschner M.W."/>
            <person name="Durand P.M."/>
            <person name="Michod R.E."/>
            <person name="Nozaki H."/>
            <person name="Olson B.J."/>
        </authorList>
    </citation>
    <scope>NUCLEOTIDE SEQUENCE [LARGE SCALE GENOMIC DNA]</scope>
    <source>
        <strain evidence="4">NIES-2863</strain>
    </source>
</reference>
<name>A0A150GZ44_GONPE</name>
<proteinExistence type="predicted"/>
<evidence type="ECO:0000256" key="1">
    <source>
        <dbReference type="SAM" id="MobiDB-lite"/>
    </source>
</evidence>
<gene>
    <name evidence="3" type="ORF">GPECTOR_3g148</name>
</gene>
<evidence type="ECO:0000256" key="2">
    <source>
        <dbReference type="SAM" id="Phobius"/>
    </source>
</evidence>
<accession>A0A150GZ44</accession>
<feature type="transmembrane region" description="Helical" evidence="2">
    <location>
        <begin position="148"/>
        <end position="177"/>
    </location>
</feature>
<organism evidence="3 4">
    <name type="scientific">Gonium pectorale</name>
    <name type="common">Green alga</name>
    <dbReference type="NCBI Taxonomy" id="33097"/>
    <lineage>
        <taxon>Eukaryota</taxon>
        <taxon>Viridiplantae</taxon>
        <taxon>Chlorophyta</taxon>
        <taxon>core chlorophytes</taxon>
        <taxon>Chlorophyceae</taxon>
        <taxon>CS clade</taxon>
        <taxon>Chlamydomonadales</taxon>
        <taxon>Volvocaceae</taxon>
        <taxon>Gonium</taxon>
    </lineage>
</organism>
<evidence type="ECO:0000313" key="4">
    <source>
        <dbReference type="Proteomes" id="UP000075714"/>
    </source>
</evidence>
<protein>
    <submittedName>
        <fullName evidence="3">Uncharacterized protein</fullName>
    </submittedName>
</protein>
<feature type="compositionally biased region" description="Pro residues" evidence="1">
    <location>
        <begin position="458"/>
        <end position="470"/>
    </location>
</feature>
<evidence type="ECO:0000313" key="3">
    <source>
        <dbReference type="EMBL" id="KXZ54982.1"/>
    </source>
</evidence>
<dbReference type="AlphaFoldDB" id="A0A150GZ44"/>
<keyword evidence="2" id="KW-0472">Membrane</keyword>
<feature type="transmembrane region" description="Helical" evidence="2">
    <location>
        <begin position="7"/>
        <end position="26"/>
    </location>
</feature>
<feature type="transmembrane region" description="Helical" evidence="2">
    <location>
        <begin position="46"/>
        <end position="68"/>
    </location>
</feature>
<feature type="region of interest" description="Disordered" evidence="1">
    <location>
        <begin position="340"/>
        <end position="393"/>
    </location>
</feature>